<evidence type="ECO:0000313" key="1">
    <source>
        <dbReference type="EMBL" id="PIZ99185.1"/>
    </source>
</evidence>
<comment type="caution">
    <text evidence="1">The sequence shown here is derived from an EMBL/GenBank/DDBJ whole genome shotgun (WGS) entry which is preliminary data.</text>
</comment>
<gene>
    <name evidence="1" type="ORF">COX77_02255</name>
</gene>
<dbReference type="AlphaFoldDB" id="A0A2M7VF78"/>
<sequence length="175" mass="20735">MLLCSVAIYAQNLRGFQFTDPAKSSLLAVFPNNSQYPYPRTFIAWGTITDSLNQQYYWISFINSDYLYQFYVSTPLSKTEIKKIAHLQDSYGRNWDQDVSPSYHRTLIQTSNDWIDEKAFPRFYSWRYGREKNKIGIYDLTKVTQYYCHKLATVLGRVEIKQVVRKYEQIGYPLN</sequence>
<proteinExistence type="predicted"/>
<organism evidence="1 2">
    <name type="scientific">Candidatus Komeilibacteria bacterium CG_4_10_14_0_2_um_filter_37_10</name>
    <dbReference type="NCBI Taxonomy" id="1974470"/>
    <lineage>
        <taxon>Bacteria</taxon>
        <taxon>Candidatus Komeiliibacteriota</taxon>
    </lineage>
</organism>
<dbReference type="Proteomes" id="UP000230405">
    <property type="component" value="Unassembled WGS sequence"/>
</dbReference>
<evidence type="ECO:0000313" key="2">
    <source>
        <dbReference type="Proteomes" id="UP000230405"/>
    </source>
</evidence>
<accession>A0A2M7VF78</accession>
<dbReference type="EMBL" id="PFPO01000043">
    <property type="protein sequence ID" value="PIZ99185.1"/>
    <property type="molecule type" value="Genomic_DNA"/>
</dbReference>
<protein>
    <submittedName>
        <fullName evidence="1">Uncharacterized protein</fullName>
    </submittedName>
</protein>
<name>A0A2M7VF78_9BACT</name>
<reference evidence="2" key="1">
    <citation type="submission" date="2017-09" db="EMBL/GenBank/DDBJ databases">
        <title>Depth-based differentiation of microbial function through sediment-hosted aquifers and enrichment of novel symbionts in the deep terrestrial subsurface.</title>
        <authorList>
            <person name="Probst A.J."/>
            <person name="Ladd B."/>
            <person name="Jarett J.K."/>
            <person name="Geller-Mcgrath D.E."/>
            <person name="Sieber C.M.K."/>
            <person name="Emerson J.B."/>
            <person name="Anantharaman K."/>
            <person name="Thomas B.C."/>
            <person name="Malmstrom R."/>
            <person name="Stieglmeier M."/>
            <person name="Klingl A."/>
            <person name="Woyke T."/>
            <person name="Ryan C.M."/>
            <person name="Banfield J.F."/>
        </authorList>
    </citation>
    <scope>NUCLEOTIDE SEQUENCE [LARGE SCALE GENOMIC DNA]</scope>
</reference>